<accession>A0A2N1PIM4</accession>
<reference evidence="1 2" key="1">
    <citation type="journal article" date="2017" name="ISME J.">
        <title>Potential for microbial H2 and metal transformations associated with novel bacteria and archaea in deep terrestrial subsurface sediments.</title>
        <authorList>
            <person name="Hernsdorf A.W."/>
            <person name="Amano Y."/>
            <person name="Miyakawa K."/>
            <person name="Ise K."/>
            <person name="Suzuki Y."/>
            <person name="Anantharaman K."/>
            <person name="Probst A."/>
            <person name="Burstein D."/>
            <person name="Thomas B.C."/>
            <person name="Banfield J.F."/>
        </authorList>
    </citation>
    <scope>NUCLEOTIDE SEQUENCE [LARGE SCALE GENOMIC DNA]</scope>
    <source>
        <strain evidence="1">HGW-Wallbacteria-1</strain>
    </source>
</reference>
<protein>
    <submittedName>
        <fullName evidence="1">Uncharacterized protein</fullName>
    </submittedName>
</protein>
<gene>
    <name evidence="1" type="ORF">CVV64_19885</name>
</gene>
<evidence type="ECO:0000313" key="2">
    <source>
        <dbReference type="Proteomes" id="UP000233256"/>
    </source>
</evidence>
<dbReference type="EMBL" id="PGXC01000059">
    <property type="protein sequence ID" value="PKK88191.1"/>
    <property type="molecule type" value="Genomic_DNA"/>
</dbReference>
<sequence length="117" mass="13164">MRGITITIPSIYLKIREKLGNLVLNRMGGEFFDQFESETTDTQGYRPWVDLSAQSSLNASDLALLQKARNELVRLRMEGAPSEDIERAYGNFRVARALTGNEGSIRESEKSFDFIGS</sequence>
<dbReference type="AlphaFoldDB" id="A0A2N1PIM4"/>
<organism evidence="1 2">
    <name type="scientific">Candidatus Wallbacteria bacterium HGW-Wallbacteria-1</name>
    <dbReference type="NCBI Taxonomy" id="2013854"/>
    <lineage>
        <taxon>Bacteria</taxon>
        <taxon>Candidatus Walliibacteriota</taxon>
    </lineage>
</organism>
<proteinExistence type="predicted"/>
<comment type="caution">
    <text evidence="1">The sequence shown here is derived from an EMBL/GenBank/DDBJ whole genome shotgun (WGS) entry which is preliminary data.</text>
</comment>
<evidence type="ECO:0000313" key="1">
    <source>
        <dbReference type="EMBL" id="PKK88191.1"/>
    </source>
</evidence>
<dbReference type="Proteomes" id="UP000233256">
    <property type="component" value="Unassembled WGS sequence"/>
</dbReference>
<name>A0A2N1PIM4_9BACT</name>